<dbReference type="CDD" id="cd07735">
    <property type="entry name" value="class_II_PDE_MBL-fold"/>
    <property type="match status" value="1"/>
</dbReference>
<feature type="non-terminal residue" evidence="1">
    <location>
        <position position="684"/>
    </location>
</feature>
<name>D5G8M4_TUBMM</name>
<dbReference type="GO" id="GO:1902660">
    <property type="term" value="P:negative regulation of glucose mediated signaling pathway"/>
    <property type="evidence" value="ECO:0007669"/>
    <property type="project" value="TreeGrafter"/>
</dbReference>
<dbReference type="GeneID" id="9186235"/>
<dbReference type="SUPFAM" id="SSF56281">
    <property type="entry name" value="Metallo-hydrolase/oxidoreductase"/>
    <property type="match status" value="1"/>
</dbReference>
<dbReference type="GO" id="GO:0047555">
    <property type="term" value="F:3',5'-cyclic-GMP phosphodiesterase activity"/>
    <property type="evidence" value="ECO:0007669"/>
    <property type="project" value="TreeGrafter"/>
</dbReference>
<dbReference type="RefSeq" id="XP_002836676.1">
    <property type="nucleotide sequence ID" value="XM_002836630.1"/>
</dbReference>
<keyword evidence="2" id="KW-1185">Reference proteome</keyword>
<dbReference type="Gene3D" id="3.60.15.10">
    <property type="entry name" value="Ribonuclease Z/Hydroxyacylglutathione hydrolase-like"/>
    <property type="match status" value="1"/>
</dbReference>
<proteinExistence type="predicted"/>
<dbReference type="EMBL" id="FN430047">
    <property type="protein sequence ID" value="CAZ80867.1"/>
    <property type="molecule type" value="Genomic_DNA"/>
</dbReference>
<organism evidence="1 2">
    <name type="scientific">Tuber melanosporum (strain Mel28)</name>
    <name type="common">Perigord black truffle</name>
    <dbReference type="NCBI Taxonomy" id="656061"/>
    <lineage>
        <taxon>Eukaryota</taxon>
        <taxon>Fungi</taxon>
        <taxon>Dikarya</taxon>
        <taxon>Ascomycota</taxon>
        <taxon>Pezizomycotina</taxon>
        <taxon>Pezizomycetes</taxon>
        <taxon>Pezizales</taxon>
        <taxon>Tuberaceae</taxon>
        <taxon>Tuber</taxon>
    </lineage>
</organism>
<sequence>KTKIHKVTLSAARRVPGLISLCFFCLSCFGTKPYHKPLPQTTRLFSLQKKVTNLGCLQREAHQQFIYLTHLFFRSDIFAAVPKGERQNRIKRGKNHNLEKTSKSFFFFLKKNSPYPIQIANNCLPYKLAVSSTDDGSPAFQVIVLVSNLRNLVLHPVWICKSFHPTSILTVAVTGYLQGSAGGPSEGNVSGYLIRSTATAWAKGSILAVDAGTHMAGIIRILEEHSSRSSFTKEPIASVSENASGNGSITKRPFPFCGANLPYDTPRGNAAYVTRELVSTYLITHPHLDHLSGFVINTACFTQTECPKRLAALPSTIEAIKTHIFNDIIWPNLSDEECGVGLVTYQRLPEAALEYVEVCSGLSAQAWPVSHGHCMKSHYHRGSQTYQGKDGATADGSPGGSRKRMCVYDSTVYFIRDDATGREVMMWGDVEPDSISLSPRNHPAWNHAAAKFHSGLLNTIFIECSYDCNQPDEALYGHLSPPHLMDEMRSLARLVVSLRRADEVDRRARLKRKRMSYGYHNDDPEIMARRIENPNAPSKILEESQRYHGPGAQEDEVNGIHGNSRWNKNYLEVDSKHSFDRFSPEISPRAVDPKPADFFDTINVAVGQRTPEERAPKGDEGDETFDLGPTPLRGLHLVITHTKDTLLDDVNVPEDILRSIQGLEAVQQLGVTFSLSEQGRSLYF</sequence>
<dbReference type="InParanoid" id="D5G8M4"/>
<dbReference type="InterPro" id="IPR000396">
    <property type="entry name" value="Pdiesterase2"/>
</dbReference>
<reference evidence="1 2" key="1">
    <citation type="journal article" date="2010" name="Nature">
        <title>Perigord black truffle genome uncovers evolutionary origins and mechanisms of symbiosis.</title>
        <authorList>
            <person name="Martin F."/>
            <person name="Kohler A."/>
            <person name="Murat C."/>
            <person name="Balestrini R."/>
            <person name="Coutinho P.M."/>
            <person name="Jaillon O."/>
            <person name="Montanini B."/>
            <person name="Morin E."/>
            <person name="Noel B."/>
            <person name="Percudani R."/>
            <person name="Porcel B."/>
            <person name="Rubini A."/>
            <person name="Amicucci A."/>
            <person name="Amselem J."/>
            <person name="Anthouard V."/>
            <person name="Arcioni S."/>
            <person name="Artiguenave F."/>
            <person name="Aury J.M."/>
            <person name="Ballario P."/>
            <person name="Bolchi A."/>
            <person name="Brenna A."/>
            <person name="Brun A."/>
            <person name="Buee M."/>
            <person name="Cantarel B."/>
            <person name="Chevalier G."/>
            <person name="Couloux A."/>
            <person name="Da Silva C."/>
            <person name="Denoeud F."/>
            <person name="Duplessis S."/>
            <person name="Ghignone S."/>
            <person name="Hilselberger B."/>
            <person name="Iotti M."/>
            <person name="Marcais B."/>
            <person name="Mello A."/>
            <person name="Miranda M."/>
            <person name="Pacioni G."/>
            <person name="Quesneville H."/>
            <person name="Riccioni C."/>
            <person name="Ruotolo R."/>
            <person name="Splivallo R."/>
            <person name="Stocchi V."/>
            <person name="Tisserant E."/>
            <person name="Viscomi A.R."/>
            <person name="Zambonelli A."/>
            <person name="Zampieri E."/>
            <person name="Henrissat B."/>
            <person name="Lebrun M.H."/>
            <person name="Paolocci F."/>
            <person name="Bonfante P."/>
            <person name="Ottonello S."/>
            <person name="Wincker P."/>
        </authorList>
    </citation>
    <scope>NUCLEOTIDE SEQUENCE [LARGE SCALE GENOMIC DNA]</scope>
    <source>
        <strain evidence="1 2">Mel28</strain>
    </source>
</reference>
<dbReference type="KEGG" id="tml:GSTUM_00003009001"/>
<evidence type="ECO:0000313" key="2">
    <source>
        <dbReference type="Proteomes" id="UP000006911"/>
    </source>
</evidence>
<dbReference type="GO" id="GO:0004115">
    <property type="term" value="F:3',5'-cyclic-AMP phosphodiesterase activity"/>
    <property type="evidence" value="ECO:0007669"/>
    <property type="project" value="InterPro"/>
</dbReference>
<dbReference type="eggNOG" id="ENOG502RFKK">
    <property type="taxonomic scope" value="Eukaryota"/>
</dbReference>
<dbReference type="AlphaFoldDB" id="D5G8M4"/>
<dbReference type="Proteomes" id="UP000006911">
    <property type="component" value="Unassembled WGS sequence"/>
</dbReference>
<dbReference type="InterPro" id="IPR036866">
    <property type="entry name" value="RibonucZ/Hydroxyglut_hydro"/>
</dbReference>
<dbReference type="PANTHER" id="PTHR28283:SF1">
    <property type="entry name" value="3',5'-CYCLIC-NUCLEOTIDE PHOSPHODIESTERASE 1"/>
    <property type="match status" value="1"/>
</dbReference>
<gene>
    <name evidence="1" type="ORF">GSTUM_00003009001</name>
</gene>
<accession>D5G8M4</accession>
<evidence type="ECO:0000313" key="1">
    <source>
        <dbReference type="EMBL" id="CAZ80867.1"/>
    </source>
</evidence>
<dbReference type="HOGENOM" id="CLU_016658_1_0_1"/>
<dbReference type="Pfam" id="PF02112">
    <property type="entry name" value="PDEase_II"/>
    <property type="match status" value="1"/>
</dbReference>
<dbReference type="STRING" id="656061.D5G8M4"/>
<dbReference type="PRINTS" id="PR00388">
    <property type="entry name" value="PDIESTERASE2"/>
</dbReference>
<dbReference type="GO" id="GO:0006198">
    <property type="term" value="P:cAMP catabolic process"/>
    <property type="evidence" value="ECO:0007669"/>
    <property type="project" value="InterPro"/>
</dbReference>
<protein>
    <submittedName>
        <fullName evidence="1">(Perigord truffle) hypothetical protein</fullName>
    </submittedName>
</protein>
<dbReference type="PANTHER" id="PTHR28283">
    <property type="entry name" value="3',5'-CYCLIC-NUCLEOTIDE PHOSPHODIESTERASE 1"/>
    <property type="match status" value="1"/>
</dbReference>